<dbReference type="InterPro" id="IPR002826">
    <property type="entry name" value="MptE-like"/>
</dbReference>
<sequence>MKEKLKYWLIPPGWINLKDRLIKGNVPIVEKYLPESVTEKLKEVKDIHKGERCFILASGPSINKHDLSVLQGETCIAVSQFFLHPQIESIRPKYHCFAPQHEPFDDTTNRIIFDNYRKFYSFPVKCFIGTTPFTYSYYNFLAKNPEYNVDSYFIDYSRAVDLNEHNFRSNEVWDITERPFLIRTVIYEAIQLAYYMGFKEIYLLGVDHDYLKDVGRVTNHHFYDDGKSFSDEKHLAQITKEDWFYIYHLRWKQYRLMHTYLHEQGVSIKNLTPDSMLDVFPFSTLEEVLN</sequence>
<dbReference type="Pfam" id="PF01973">
    <property type="entry name" value="MptE-like"/>
    <property type="match status" value="1"/>
</dbReference>
<feature type="domain" description="6-hydroxymethylpterin diphosphokinase MptE-like" evidence="1">
    <location>
        <begin position="37"/>
        <end position="212"/>
    </location>
</feature>
<keyword evidence="3" id="KW-1185">Reference proteome</keyword>
<dbReference type="EMBL" id="SOML01000001">
    <property type="protein sequence ID" value="TFD98549.1"/>
    <property type="molecule type" value="Genomic_DNA"/>
</dbReference>
<proteinExistence type="predicted"/>
<evidence type="ECO:0000313" key="3">
    <source>
        <dbReference type="Proteomes" id="UP000297861"/>
    </source>
</evidence>
<name>A0A4Y8L7D3_9BACT</name>
<dbReference type="RefSeq" id="WP_134435157.1">
    <property type="nucleotide sequence ID" value="NZ_SOML01000001.1"/>
</dbReference>
<evidence type="ECO:0000313" key="2">
    <source>
        <dbReference type="EMBL" id="TFD98549.1"/>
    </source>
</evidence>
<dbReference type="OrthoDB" id="344900at2"/>
<reference evidence="2 3" key="1">
    <citation type="submission" date="2019-03" db="EMBL/GenBank/DDBJ databases">
        <title>San Antonio Military Medical Center submission to MRSN (WRAIR), pending publication.</title>
        <authorList>
            <person name="Blyth D.M."/>
            <person name="Mccarthy S.L."/>
            <person name="Schall S.E."/>
            <person name="Stam J.A."/>
            <person name="Ong A.C."/>
            <person name="Mcgann P.T."/>
        </authorList>
    </citation>
    <scope>NUCLEOTIDE SEQUENCE [LARGE SCALE GENOMIC DNA]</scope>
    <source>
        <strain evidence="2 3">MRSN571793</strain>
    </source>
</reference>
<dbReference type="Gene3D" id="3.90.1480.10">
    <property type="entry name" value="Alpha-2,3-sialyltransferase"/>
    <property type="match status" value="1"/>
</dbReference>
<dbReference type="AlphaFoldDB" id="A0A4Y8L7D3"/>
<accession>A0A4Y8L7D3</accession>
<dbReference type="STRING" id="1121485.GCA_000426485_00813"/>
<dbReference type="Proteomes" id="UP000297861">
    <property type="component" value="Unassembled WGS sequence"/>
</dbReference>
<evidence type="ECO:0000259" key="1">
    <source>
        <dbReference type="Pfam" id="PF01973"/>
    </source>
</evidence>
<gene>
    <name evidence="2" type="ORF">E2605_00260</name>
</gene>
<protein>
    <submittedName>
        <fullName evidence="2">DUF115 domain-containing protein</fullName>
    </submittedName>
</protein>
<organism evidence="2 3">
    <name type="scientific">Dysgonomonas capnocytophagoides</name>
    <dbReference type="NCBI Taxonomy" id="45254"/>
    <lineage>
        <taxon>Bacteria</taxon>
        <taxon>Pseudomonadati</taxon>
        <taxon>Bacteroidota</taxon>
        <taxon>Bacteroidia</taxon>
        <taxon>Bacteroidales</taxon>
        <taxon>Dysgonomonadaceae</taxon>
        <taxon>Dysgonomonas</taxon>
    </lineage>
</organism>
<comment type="caution">
    <text evidence="2">The sequence shown here is derived from an EMBL/GenBank/DDBJ whole genome shotgun (WGS) entry which is preliminary data.</text>
</comment>